<organism evidence="2 3">
    <name type="scientific">Rhodoferax antarcticus ANT.BR</name>
    <dbReference type="NCBI Taxonomy" id="1111071"/>
    <lineage>
        <taxon>Bacteria</taxon>
        <taxon>Pseudomonadati</taxon>
        <taxon>Pseudomonadota</taxon>
        <taxon>Betaproteobacteria</taxon>
        <taxon>Burkholderiales</taxon>
        <taxon>Comamonadaceae</taxon>
        <taxon>Rhodoferax</taxon>
    </lineage>
</organism>
<evidence type="ECO:0000313" key="2">
    <source>
        <dbReference type="EMBL" id="OLP07860.1"/>
    </source>
</evidence>
<protein>
    <submittedName>
        <fullName evidence="2">Putative ferredoxin</fullName>
    </submittedName>
</protein>
<proteinExistence type="predicted"/>
<dbReference type="GO" id="GO:0051536">
    <property type="term" value="F:iron-sulfur cluster binding"/>
    <property type="evidence" value="ECO:0007669"/>
    <property type="project" value="InterPro"/>
</dbReference>
<reference evidence="2 3" key="1">
    <citation type="submission" date="2017-01" db="EMBL/GenBank/DDBJ databases">
        <title>Genome sequence of Rhodoferax antarcticus ANT.BR, a psychrophilic purple nonsulfur bacterium from an Antarctic microbial mat.</title>
        <authorList>
            <person name="Baker J."/>
            <person name="Riester C."/>
            <person name="Skinner B."/>
            <person name="Newell A."/>
            <person name="Swingley W."/>
            <person name="Madigan M."/>
            <person name="Jung D."/>
            <person name="Asao M."/>
            <person name="Chen M."/>
            <person name="Loughlin P."/>
            <person name="Pan H."/>
            <person name="Lin S."/>
            <person name="Li N."/>
            <person name="Shaw J."/>
            <person name="Prado M."/>
            <person name="Sherman C."/>
            <person name="Li X."/>
            <person name="Tang J."/>
            <person name="Blankenship R."/>
            <person name="Zhao T."/>
            <person name="Touchman J."/>
            <person name="Sattley M."/>
        </authorList>
    </citation>
    <scope>NUCLEOTIDE SEQUENCE [LARGE SCALE GENOMIC DNA]</scope>
    <source>
        <strain evidence="2 3">ANT.BR</strain>
    </source>
</reference>
<dbReference type="InterPro" id="IPR036010">
    <property type="entry name" value="2Fe-2S_ferredoxin-like_sf"/>
</dbReference>
<dbReference type="Pfam" id="PF13510">
    <property type="entry name" value="Fer2_4"/>
    <property type="match status" value="1"/>
</dbReference>
<dbReference type="RefSeq" id="WP_075585478.1">
    <property type="nucleotide sequence ID" value="NZ_MSYM01000007.1"/>
</dbReference>
<dbReference type="SUPFAM" id="SSF54292">
    <property type="entry name" value="2Fe-2S ferredoxin-like"/>
    <property type="match status" value="1"/>
</dbReference>
<dbReference type="AlphaFoldDB" id="A0A1Q8YIZ1"/>
<evidence type="ECO:0000256" key="1">
    <source>
        <dbReference type="ARBA" id="ARBA00023002"/>
    </source>
</evidence>
<comment type="caution">
    <text evidence="2">The sequence shown here is derived from an EMBL/GenBank/DDBJ whole genome shotgun (WGS) entry which is preliminary data.</text>
</comment>
<dbReference type="GO" id="GO:0016491">
    <property type="term" value="F:oxidoreductase activity"/>
    <property type="evidence" value="ECO:0007669"/>
    <property type="project" value="UniProtKB-KW"/>
</dbReference>
<gene>
    <name evidence="2" type="ORF">BLL52_0957</name>
</gene>
<accession>A0A1Q8YIZ1</accession>
<dbReference type="STRING" id="81479.RA876_18655"/>
<name>A0A1Q8YIZ1_9BURK</name>
<dbReference type="Gene3D" id="3.10.20.440">
    <property type="entry name" value="2Fe-2S iron-sulphur cluster binding domain, sarcosine oxidase, alpha subunit, N-terminal domain"/>
    <property type="match status" value="1"/>
</dbReference>
<keyword evidence="3" id="KW-1185">Reference proteome</keyword>
<sequence>MPNILYWNQTAVAFRPGETLAAALRRSGVNDLGAAFGGQQGRYFCGIGTCQSCLVSVDGACPVESCLTPASQGMHLSAALSSSDLSDANG</sequence>
<dbReference type="EMBL" id="MSYM01000007">
    <property type="protein sequence ID" value="OLP07860.1"/>
    <property type="molecule type" value="Genomic_DNA"/>
</dbReference>
<evidence type="ECO:0000313" key="3">
    <source>
        <dbReference type="Proteomes" id="UP000185911"/>
    </source>
</evidence>
<keyword evidence="1" id="KW-0560">Oxidoreductase</keyword>
<dbReference type="Proteomes" id="UP000185911">
    <property type="component" value="Unassembled WGS sequence"/>
</dbReference>
<dbReference type="InterPro" id="IPR042204">
    <property type="entry name" value="2Fe-2S-bd_N"/>
</dbReference>